<accession>A0A5J9UWE4</accession>
<dbReference type="AlphaFoldDB" id="A0A5J9UWE4"/>
<dbReference type="InterPro" id="IPR036047">
    <property type="entry name" value="F-box-like_dom_sf"/>
</dbReference>
<dbReference type="Gramene" id="TVU27654">
    <property type="protein sequence ID" value="TVU27654"/>
    <property type="gene ID" value="EJB05_19150"/>
</dbReference>
<proteinExistence type="predicted"/>
<keyword evidence="4" id="KW-1185">Reference proteome</keyword>
<evidence type="ECO:0000313" key="4">
    <source>
        <dbReference type="Proteomes" id="UP000324897"/>
    </source>
</evidence>
<dbReference type="SUPFAM" id="SSF81383">
    <property type="entry name" value="F-box domain"/>
    <property type="match status" value="1"/>
</dbReference>
<dbReference type="Pfam" id="PF03478">
    <property type="entry name" value="Beta-prop_KIB1-4"/>
    <property type="match status" value="1"/>
</dbReference>
<dbReference type="PANTHER" id="PTHR33165">
    <property type="entry name" value="F-BOX DOMAIN CONTAINING PROTEIN-LIKE-RELATED"/>
    <property type="match status" value="1"/>
</dbReference>
<reference evidence="3 4" key="1">
    <citation type="journal article" date="2019" name="Sci. Rep.">
        <title>A high-quality genome of Eragrostis curvula grass provides insights into Poaceae evolution and supports new strategies to enhance forage quality.</title>
        <authorList>
            <person name="Carballo J."/>
            <person name="Santos B.A.C.M."/>
            <person name="Zappacosta D."/>
            <person name="Garbus I."/>
            <person name="Selva J.P."/>
            <person name="Gallo C.A."/>
            <person name="Diaz A."/>
            <person name="Albertini E."/>
            <person name="Caccamo M."/>
            <person name="Echenique V."/>
        </authorList>
    </citation>
    <scope>NUCLEOTIDE SEQUENCE [LARGE SCALE GENOMIC DNA]</scope>
    <source>
        <strain evidence="4">cv. Victoria</strain>
        <tissue evidence="3">Leaf</tissue>
    </source>
</reference>
<keyword evidence="1" id="KW-0732">Signal</keyword>
<dbReference type="PANTHER" id="PTHR33165:SF53">
    <property type="entry name" value="OS04G0486300 PROTEIN"/>
    <property type="match status" value="1"/>
</dbReference>
<dbReference type="InterPro" id="IPR005174">
    <property type="entry name" value="KIB1-4_b-propeller"/>
</dbReference>
<evidence type="ECO:0000256" key="1">
    <source>
        <dbReference type="SAM" id="SignalP"/>
    </source>
</evidence>
<protein>
    <recommendedName>
        <fullName evidence="2">KIB1-4 beta-propeller domain-containing protein</fullName>
    </recommendedName>
</protein>
<evidence type="ECO:0000313" key="3">
    <source>
        <dbReference type="EMBL" id="TVU27654.1"/>
    </source>
</evidence>
<evidence type="ECO:0000259" key="2">
    <source>
        <dbReference type="Pfam" id="PF03478"/>
    </source>
</evidence>
<dbReference type="EMBL" id="RWGY01000011">
    <property type="protein sequence ID" value="TVU27654.1"/>
    <property type="molecule type" value="Genomic_DNA"/>
</dbReference>
<feature type="signal peptide" evidence="1">
    <location>
        <begin position="1"/>
        <end position="21"/>
    </location>
</feature>
<gene>
    <name evidence="3" type="ORF">EJB05_19150</name>
</gene>
<dbReference type="OrthoDB" id="599103at2759"/>
<comment type="caution">
    <text evidence="3">The sequence shown here is derived from an EMBL/GenBank/DDBJ whole genome shotgun (WGS) entry which is preliminary data.</text>
</comment>
<organism evidence="3 4">
    <name type="scientific">Eragrostis curvula</name>
    <name type="common">weeping love grass</name>
    <dbReference type="NCBI Taxonomy" id="38414"/>
    <lineage>
        <taxon>Eukaryota</taxon>
        <taxon>Viridiplantae</taxon>
        <taxon>Streptophyta</taxon>
        <taxon>Embryophyta</taxon>
        <taxon>Tracheophyta</taxon>
        <taxon>Spermatophyta</taxon>
        <taxon>Magnoliopsida</taxon>
        <taxon>Liliopsida</taxon>
        <taxon>Poales</taxon>
        <taxon>Poaceae</taxon>
        <taxon>PACMAD clade</taxon>
        <taxon>Chloridoideae</taxon>
        <taxon>Eragrostideae</taxon>
        <taxon>Eragrostidinae</taxon>
        <taxon>Eragrostis</taxon>
    </lineage>
</organism>
<name>A0A5J9UWE4_9POAL</name>
<feature type="domain" description="KIB1-4 beta-propeller" evidence="2">
    <location>
        <begin position="154"/>
        <end position="408"/>
    </location>
</feature>
<dbReference type="Proteomes" id="UP000324897">
    <property type="component" value="Chromosome 1"/>
</dbReference>
<feature type="chain" id="PRO_5023904654" description="KIB1-4 beta-propeller domain-containing protein" evidence="1">
    <location>
        <begin position="22"/>
        <end position="480"/>
    </location>
</feature>
<feature type="non-terminal residue" evidence="3">
    <location>
        <position position="1"/>
    </location>
</feature>
<sequence length="480" mass="52510">MARAVLVVAALAALAMQLAAADHPAVGGGDDATDWASLKKTICKIDAPCIRQHVVSPPPPGRKRRPGSDTARGWAALPEDLIAVLASRLLAGDLLDYVRFRAVCTAWRSGTTDPRGRGVADPSFHRRRWMMLPEGHCLYPGHPDLHGHVRFHNLDTGALVRARIPLLGEYWAIDSVDGLLLLLRDPDQEGAVRLLHPFTGDIVELPPLGALASCLTSCPASYRTRRLARDVCASVSIDAAGNITVILALDELRRVAFASSLHRQWTLSTWSYPTLYPPLSFQGKLYVVDTPGPFGQEKIHEVLQIDPPVTQDDGARTLPQPKSIAAIPATKFARPMGLVACGSEILVLGHNHSSDSQILVCKLSDLMLRRFIPIQSIGGNTLFLSERTISVSSKVLSTVKGDNVVYISSGPHHLAQYHLRSGSVSPAIDTCSLYGRKPGPSCLVHYIFSCCIRNRWSRGIIFRTDEPYWSVKDEEEEQVQ</sequence>